<dbReference type="Pfam" id="PF01040">
    <property type="entry name" value="UbiA"/>
    <property type="match status" value="1"/>
</dbReference>
<keyword evidence="4 6" id="KW-0472">Membrane</keyword>
<dbReference type="AlphaFoldDB" id="A0A895YFE3"/>
<dbReference type="Gene3D" id="1.10.357.140">
    <property type="entry name" value="UbiA prenyltransferase"/>
    <property type="match status" value="1"/>
</dbReference>
<dbReference type="Proteomes" id="UP000662857">
    <property type="component" value="Chromosome"/>
</dbReference>
<evidence type="ECO:0000313" key="8">
    <source>
        <dbReference type="Proteomes" id="UP000662857"/>
    </source>
</evidence>
<evidence type="ECO:0000256" key="5">
    <source>
        <dbReference type="SAM" id="MobiDB-lite"/>
    </source>
</evidence>
<accession>A0A895YFE3</accession>
<dbReference type="InterPro" id="IPR000537">
    <property type="entry name" value="UbiA_prenyltransferase"/>
</dbReference>
<dbReference type="PANTHER" id="PTHR11048">
    <property type="entry name" value="PRENYLTRANSFERASES"/>
    <property type="match status" value="1"/>
</dbReference>
<dbReference type="InterPro" id="IPR039653">
    <property type="entry name" value="Prenyltransferase"/>
</dbReference>
<dbReference type="EMBL" id="CP070499">
    <property type="protein sequence ID" value="QSB12900.1"/>
    <property type="molecule type" value="Genomic_DNA"/>
</dbReference>
<gene>
    <name evidence="7" type="ORF">JQS43_14590</name>
</gene>
<dbReference type="InterPro" id="IPR044878">
    <property type="entry name" value="UbiA_sf"/>
</dbReference>
<organism evidence="7 8">
    <name type="scientific">Natronosporangium hydrolyticum</name>
    <dbReference type="NCBI Taxonomy" id="2811111"/>
    <lineage>
        <taxon>Bacteria</taxon>
        <taxon>Bacillati</taxon>
        <taxon>Actinomycetota</taxon>
        <taxon>Actinomycetes</taxon>
        <taxon>Micromonosporales</taxon>
        <taxon>Micromonosporaceae</taxon>
        <taxon>Natronosporangium</taxon>
    </lineage>
</organism>
<dbReference type="PANTHER" id="PTHR11048:SF5">
    <property type="entry name" value="DECAPRENYL-PHOSPHATE PHOSPHORIBOSYLTRANSFERASE"/>
    <property type="match status" value="1"/>
</dbReference>
<feature type="transmembrane region" description="Helical" evidence="6">
    <location>
        <begin position="186"/>
        <end position="203"/>
    </location>
</feature>
<sequence>MTDPPLPSTASTPPLMSRTPPAGRWRQVGALLSDLVRLARPTHWVKNLVVIPLALLSLAGPTAAELARLGWAVLAFCLASSAVYVWNDIADRHRDRAHPVKRHRPVAAGRVHPFAAGGFAVTLTAALLLVMLLGPSFGWWPLLVYLGLNIAYSRGLKQVPLLDMFVVAAGFGLRLIQGHVAVDTTASSWLLIAVFAICLLLILGKRRHEVGAAGTSHRPSLAGYSPQFLEYLMILCGAVTVTAGLLYLSDASAAPPHADAVLLLSVPLAIFGLARYLQLVVVRSDGGDPVRLLRDPVILVTALLWIAAVATIVTLPEPALAAPPSP</sequence>
<dbReference type="CDD" id="cd13963">
    <property type="entry name" value="PT_UbiA_2"/>
    <property type="match status" value="1"/>
</dbReference>
<dbReference type="GO" id="GO:0009247">
    <property type="term" value="P:glycolipid biosynthetic process"/>
    <property type="evidence" value="ECO:0007669"/>
    <property type="project" value="TreeGrafter"/>
</dbReference>
<evidence type="ECO:0000256" key="2">
    <source>
        <dbReference type="ARBA" id="ARBA00022692"/>
    </source>
</evidence>
<dbReference type="GO" id="GO:0005886">
    <property type="term" value="C:plasma membrane"/>
    <property type="evidence" value="ECO:0007669"/>
    <property type="project" value="TreeGrafter"/>
</dbReference>
<feature type="transmembrane region" description="Helical" evidence="6">
    <location>
        <begin position="260"/>
        <end position="277"/>
    </location>
</feature>
<feature type="transmembrane region" description="Helical" evidence="6">
    <location>
        <begin position="297"/>
        <end position="316"/>
    </location>
</feature>
<dbReference type="KEGG" id="nhy:JQS43_14590"/>
<feature type="region of interest" description="Disordered" evidence="5">
    <location>
        <begin position="1"/>
        <end position="21"/>
    </location>
</feature>
<name>A0A895YFE3_9ACTN</name>
<keyword evidence="3 6" id="KW-1133">Transmembrane helix</keyword>
<feature type="transmembrane region" description="Helical" evidence="6">
    <location>
        <begin position="137"/>
        <end position="154"/>
    </location>
</feature>
<evidence type="ECO:0000313" key="7">
    <source>
        <dbReference type="EMBL" id="QSB12900.1"/>
    </source>
</evidence>
<dbReference type="RefSeq" id="WP_239674945.1">
    <property type="nucleotide sequence ID" value="NZ_CP070499.1"/>
</dbReference>
<keyword evidence="2 6" id="KW-0812">Transmembrane</keyword>
<evidence type="ECO:0000256" key="1">
    <source>
        <dbReference type="ARBA" id="ARBA00004141"/>
    </source>
</evidence>
<keyword evidence="8" id="KW-1185">Reference proteome</keyword>
<protein>
    <submittedName>
        <fullName evidence="7">UbiA prenyltransferase family protein</fullName>
    </submittedName>
</protein>
<evidence type="ECO:0000256" key="3">
    <source>
        <dbReference type="ARBA" id="ARBA00022989"/>
    </source>
</evidence>
<feature type="transmembrane region" description="Helical" evidence="6">
    <location>
        <begin position="161"/>
        <end position="180"/>
    </location>
</feature>
<feature type="transmembrane region" description="Helical" evidence="6">
    <location>
        <begin position="69"/>
        <end position="90"/>
    </location>
</feature>
<evidence type="ECO:0000256" key="4">
    <source>
        <dbReference type="ARBA" id="ARBA00023136"/>
    </source>
</evidence>
<dbReference type="GO" id="GO:0016765">
    <property type="term" value="F:transferase activity, transferring alkyl or aryl (other than methyl) groups"/>
    <property type="evidence" value="ECO:0007669"/>
    <property type="project" value="InterPro"/>
</dbReference>
<feature type="transmembrane region" description="Helical" evidence="6">
    <location>
        <begin position="111"/>
        <end position="131"/>
    </location>
</feature>
<evidence type="ECO:0000256" key="6">
    <source>
        <dbReference type="SAM" id="Phobius"/>
    </source>
</evidence>
<feature type="transmembrane region" description="Helical" evidence="6">
    <location>
        <begin position="228"/>
        <end position="248"/>
    </location>
</feature>
<proteinExistence type="predicted"/>
<comment type="subcellular location">
    <subcellularLocation>
        <location evidence="1">Membrane</location>
        <topology evidence="1">Multi-pass membrane protein</topology>
    </subcellularLocation>
</comment>
<reference evidence="7" key="1">
    <citation type="submission" date="2021-02" db="EMBL/GenBank/DDBJ databases">
        <title>Natrosporangium hydrolyticum gen. nov., sp. nov, a haloalkaliphilic actinobacterium from a soda solonchak soil.</title>
        <authorList>
            <person name="Sorokin D.Y."/>
            <person name="Khijniak T.V."/>
            <person name="Zakharycheva A.P."/>
            <person name="Boueva O.V."/>
            <person name="Ariskina E.V."/>
            <person name="Hahnke R.L."/>
            <person name="Bunk B."/>
            <person name="Sproer C."/>
            <person name="Schumann P."/>
            <person name="Evtushenko L.I."/>
            <person name="Kublanov I.V."/>
        </authorList>
    </citation>
    <scope>NUCLEOTIDE SEQUENCE</scope>
    <source>
        <strain evidence="7">DSM 106523</strain>
    </source>
</reference>